<dbReference type="Proteomes" id="UP000663842">
    <property type="component" value="Unassembled WGS sequence"/>
</dbReference>
<comment type="caution">
    <text evidence="2">The sequence shown here is derived from an EMBL/GenBank/DDBJ whole genome shotgun (WGS) entry which is preliminary data.</text>
</comment>
<proteinExistence type="predicted"/>
<accession>A0A816SUF7</accession>
<evidence type="ECO:0000313" key="4">
    <source>
        <dbReference type="Proteomes" id="UP000663887"/>
    </source>
</evidence>
<organism evidence="2 4">
    <name type="scientific">Rotaria magnacalcarata</name>
    <dbReference type="NCBI Taxonomy" id="392030"/>
    <lineage>
        <taxon>Eukaryota</taxon>
        <taxon>Metazoa</taxon>
        <taxon>Spiralia</taxon>
        <taxon>Gnathifera</taxon>
        <taxon>Rotifera</taxon>
        <taxon>Eurotatoria</taxon>
        <taxon>Bdelloidea</taxon>
        <taxon>Philodinida</taxon>
        <taxon>Philodinidae</taxon>
        <taxon>Rotaria</taxon>
    </lineage>
</organism>
<sequence length="57" mass="6511">MTHSWINNQGQFPVQFQAQMVPPMQFPQPGYGQQYGFPTLQQYPGANQQPQTNMPVT</sequence>
<dbReference type="EMBL" id="CAJNRG010006919">
    <property type="protein sequence ID" value="CAF2089776.1"/>
    <property type="molecule type" value="Genomic_DNA"/>
</dbReference>
<name>A0A816SUF7_9BILA</name>
<feature type="non-terminal residue" evidence="2">
    <location>
        <position position="57"/>
    </location>
</feature>
<dbReference type="EMBL" id="CAJOBF010030966">
    <property type="protein sequence ID" value="CAF4419765.1"/>
    <property type="molecule type" value="Genomic_DNA"/>
</dbReference>
<gene>
    <name evidence="3" type="ORF">UXM345_LOCUS38726</name>
    <name evidence="2" type="ORF">XDN619_LOCUS16364</name>
</gene>
<reference evidence="2" key="1">
    <citation type="submission" date="2021-02" db="EMBL/GenBank/DDBJ databases">
        <authorList>
            <person name="Nowell W R."/>
        </authorList>
    </citation>
    <scope>NUCLEOTIDE SEQUENCE</scope>
</reference>
<protein>
    <submittedName>
        <fullName evidence="2">Uncharacterized protein</fullName>
    </submittedName>
</protein>
<evidence type="ECO:0000313" key="3">
    <source>
        <dbReference type="EMBL" id="CAF4419765.1"/>
    </source>
</evidence>
<dbReference type="AlphaFoldDB" id="A0A816SUF7"/>
<dbReference type="Proteomes" id="UP000663887">
    <property type="component" value="Unassembled WGS sequence"/>
</dbReference>
<feature type="compositionally biased region" description="Polar residues" evidence="1">
    <location>
        <begin position="39"/>
        <end position="57"/>
    </location>
</feature>
<evidence type="ECO:0000313" key="2">
    <source>
        <dbReference type="EMBL" id="CAF2089776.1"/>
    </source>
</evidence>
<feature type="region of interest" description="Disordered" evidence="1">
    <location>
        <begin position="27"/>
        <end position="57"/>
    </location>
</feature>
<evidence type="ECO:0000256" key="1">
    <source>
        <dbReference type="SAM" id="MobiDB-lite"/>
    </source>
</evidence>
<feature type="compositionally biased region" description="Low complexity" evidence="1">
    <location>
        <begin position="27"/>
        <end position="38"/>
    </location>
</feature>